<dbReference type="Pfam" id="PF17189">
    <property type="entry name" value="Glyco_hydro_30C"/>
    <property type="match status" value="1"/>
</dbReference>
<dbReference type="InterPro" id="IPR001139">
    <property type="entry name" value="Glyco_hydro_30"/>
</dbReference>
<evidence type="ECO:0000256" key="1">
    <source>
        <dbReference type="ARBA" id="ARBA00005382"/>
    </source>
</evidence>
<dbReference type="InterPro" id="IPR006311">
    <property type="entry name" value="TAT_signal"/>
</dbReference>
<comment type="caution">
    <text evidence="8">The sequence shown here is derived from an EMBL/GenBank/DDBJ whole genome shotgun (WGS) entry which is preliminary data.</text>
</comment>
<dbReference type="Gene3D" id="2.60.40.1180">
    <property type="entry name" value="Golgi alpha-mannosidase II"/>
    <property type="match status" value="1"/>
</dbReference>
<dbReference type="RefSeq" id="WP_375736381.1">
    <property type="nucleotide sequence ID" value="NZ_JBCGDC010000130.1"/>
</dbReference>
<dbReference type="SUPFAM" id="SSF50370">
    <property type="entry name" value="Ricin B-like lectins"/>
    <property type="match status" value="1"/>
</dbReference>
<dbReference type="PROSITE" id="PS50231">
    <property type="entry name" value="RICIN_B_LECTIN"/>
    <property type="match status" value="1"/>
</dbReference>
<dbReference type="InterPro" id="IPR017853">
    <property type="entry name" value="GH"/>
</dbReference>
<feature type="region of interest" description="Disordered" evidence="5">
    <location>
        <begin position="1"/>
        <end position="20"/>
    </location>
</feature>
<dbReference type="PANTHER" id="PTHR11069">
    <property type="entry name" value="GLUCOSYLCERAMIDASE"/>
    <property type="match status" value="1"/>
</dbReference>
<dbReference type="EMBL" id="JBCGDC010000130">
    <property type="protein sequence ID" value="MFB6397222.1"/>
    <property type="molecule type" value="Genomic_DNA"/>
</dbReference>
<dbReference type="CDD" id="cd23451">
    <property type="entry name" value="beta-trefoil_Ricin_laminarinase"/>
    <property type="match status" value="1"/>
</dbReference>
<dbReference type="PANTHER" id="PTHR11069:SF23">
    <property type="entry name" value="LYSOSOMAL ACID GLUCOSYLCERAMIDASE"/>
    <property type="match status" value="1"/>
</dbReference>
<dbReference type="Proteomes" id="UP001582793">
    <property type="component" value="Unassembled WGS sequence"/>
</dbReference>
<keyword evidence="2 6" id="KW-0732">Signal</keyword>
<gene>
    <name evidence="8" type="ORF">AAFH96_29600</name>
</gene>
<evidence type="ECO:0000259" key="7">
    <source>
        <dbReference type="SMART" id="SM00458"/>
    </source>
</evidence>
<dbReference type="InterPro" id="IPR033452">
    <property type="entry name" value="GH30_C"/>
</dbReference>
<dbReference type="InterPro" id="IPR033453">
    <property type="entry name" value="Glyco_hydro_30_TIM-barrel"/>
</dbReference>
<dbReference type="InterPro" id="IPR035992">
    <property type="entry name" value="Ricin_B-like_lectins"/>
</dbReference>
<evidence type="ECO:0000256" key="6">
    <source>
        <dbReference type="SAM" id="SignalP"/>
    </source>
</evidence>
<protein>
    <submittedName>
        <fullName evidence="8">Ricin-type beta-trefoil lectin domain protein</fullName>
    </submittedName>
</protein>
<sequence>MPSTGTPPPVTVRTGRRTTRRRAAAATALATCLAATSLALAASPPAHAANERVDVWLTTTSDAGGRVVTRGLQPQTPTAFSAGAGSATHTVTVDENTTHQSFEGGGASFTDSAAWLLGSSNTVSATTRDRVMRDLFHPVDGIGLAFVRNPMGASDLARFNYSYDDTCCDLGDFSIGHDLADVVPLTRQARALNPALKVKGAPWSAPAWMKDNNRFTNRGWLKWEHYPTYAQYFVKYIQQNQAQGLKIDYVSVQNEPTCCGTDATGYASMNWNGSGLLEFTKNHLLPAFRAAGITTKVLILDYNWGNYDDLGSVPLADAALRGDPLFGGIAWHGYGGDVNLQSTIRNQYPAVNQYMTEHSGGTWVGDQHAQDMHNLIDYTRNWSRSWVKWSLALDQNMLPYVGAGCNVCTGLVTVQRGGSRHGQVDKTVEYYTMGHLTKFVKPGAVRIASTANGSVKNVAWKNPDGSKALIVHNTTGGSQSMRVNWGNQSFVYTLPTRTSATFTWSGTPGGPNPPAGGPITGLAGKCVDVAAAGTADGTTVQLYGCNGTDAQRWTRPGDDTVRALGKCLDVSGGSTADGSRVQLWTCNGTPAQQWTYTAGRDLVNPQAGKCLDVTGNNSADGTPLQIWSCTGAGNQKWTVPA</sequence>
<name>A0ABV5CYY6_9ACTN</name>
<dbReference type="InterPro" id="IPR013780">
    <property type="entry name" value="Glyco_hydro_b"/>
</dbReference>
<feature type="compositionally biased region" description="Pro residues" evidence="5">
    <location>
        <begin position="1"/>
        <end position="10"/>
    </location>
</feature>
<evidence type="ECO:0000313" key="8">
    <source>
        <dbReference type="EMBL" id="MFB6397222.1"/>
    </source>
</evidence>
<accession>A0ABV5CYY6</accession>
<dbReference type="PROSITE" id="PS51318">
    <property type="entry name" value="TAT"/>
    <property type="match status" value="1"/>
</dbReference>
<organism evidence="8 9">
    <name type="scientific">Polymorphospora lycopeni</name>
    <dbReference type="NCBI Taxonomy" id="3140240"/>
    <lineage>
        <taxon>Bacteria</taxon>
        <taxon>Bacillati</taxon>
        <taxon>Actinomycetota</taxon>
        <taxon>Actinomycetes</taxon>
        <taxon>Micromonosporales</taxon>
        <taxon>Micromonosporaceae</taxon>
        <taxon>Polymorphospora</taxon>
    </lineage>
</organism>
<evidence type="ECO:0000256" key="4">
    <source>
        <dbReference type="RuleBase" id="RU361188"/>
    </source>
</evidence>
<dbReference type="InterPro" id="IPR000772">
    <property type="entry name" value="Ricin_B_lectin"/>
</dbReference>
<feature type="signal peptide" evidence="6">
    <location>
        <begin position="1"/>
        <end position="48"/>
    </location>
</feature>
<dbReference type="SUPFAM" id="SSF51445">
    <property type="entry name" value="(Trans)glycosidases"/>
    <property type="match status" value="1"/>
</dbReference>
<dbReference type="Gene3D" id="3.20.20.80">
    <property type="entry name" value="Glycosidases"/>
    <property type="match status" value="1"/>
</dbReference>
<keyword evidence="4" id="KW-0326">Glycosidase</keyword>
<keyword evidence="9" id="KW-1185">Reference proteome</keyword>
<dbReference type="Pfam" id="PF00652">
    <property type="entry name" value="Ricin_B_lectin"/>
    <property type="match status" value="1"/>
</dbReference>
<dbReference type="Pfam" id="PF02055">
    <property type="entry name" value="Glyco_hydro_30"/>
    <property type="match status" value="1"/>
</dbReference>
<comment type="similarity">
    <text evidence="1 4">Belongs to the glycosyl hydrolase 30 family.</text>
</comment>
<keyword evidence="3 4" id="KW-0378">Hydrolase</keyword>
<dbReference type="SMART" id="SM00458">
    <property type="entry name" value="RICIN"/>
    <property type="match status" value="1"/>
</dbReference>
<proteinExistence type="inferred from homology"/>
<evidence type="ECO:0000256" key="5">
    <source>
        <dbReference type="SAM" id="MobiDB-lite"/>
    </source>
</evidence>
<dbReference type="Gene3D" id="2.80.10.50">
    <property type="match status" value="2"/>
</dbReference>
<evidence type="ECO:0000256" key="3">
    <source>
        <dbReference type="ARBA" id="ARBA00022801"/>
    </source>
</evidence>
<feature type="domain" description="Ricin B lectin" evidence="7">
    <location>
        <begin position="516"/>
        <end position="640"/>
    </location>
</feature>
<evidence type="ECO:0000256" key="2">
    <source>
        <dbReference type="ARBA" id="ARBA00022729"/>
    </source>
</evidence>
<feature type="chain" id="PRO_5046908892" evidence="6">
    <location>
        <begin position="49"/>
        <end position="641"/>
    </location>
</feature>
<evidence type="ECO:0000313" key="9">
    <source>
        <dbReference type="Proteomes" id="UP001582793"/>
    </source>
</evidence>
<reference evidence="8 9" key="1">
    <citation type="submission" date="2024-04" db="EMBL/GenBank/DDBJ databases">
        <title>Polymorphospora sp. isolated from Baiyangdian Lake in Xiong'an New Area.</title>
        <authorList>
            <person name="Zhang X."/>
            <person name="Liu J."/>
        </authorList>
    </citation>
    <scope>NUCLEOTIDE SEQUENCE [LARGE SCALE GENOMIC DNA]</scope>
    <source>
        <strain evidence="8 9">2-325</strain>
    </source>
</reference>
<dbReference type="SUPFAM" id="SSF51011">
    <property type="entry name" value="Glycosyl hydrolase domain"/>
    <property type="match status" value="1"/>
</dbReference>